<evidence type="ECO:0000313" key="3">
    <source>
        <dbReference type="Proteomes" id="UP000075573"/>
    </source>
</evidence>
<protein>
    <recommendedName>
        <fullName evidence="4">Lipoprotein</fullName>
    </recommendedName>
</protein>
<gene>
    <name evidence="2" type="ORF">AD929_03510</name>
</gene>
<comment type="caution">
    <text evidence="2">The sequence shown here is derived from an EMBL/GenBank/DDBJ whole genome shotgun (WGS) entry which is preliminary data.</text>
</comment>
<organism evidence="2 3">
    <name type="scientific">Gluconobacter potus</name>
    <dbReference type="NCBI Taxonomy" id="2724927"/>
    <lineage>
        <taxon>Bacteria</taxon>
        <taxon>Pseudomonadati</taxon>
        <taxon>Pseudomonadota</taxon>
        <taxon>Alphaproteobacteria</taxon>
        <taxon>Acetobacterales</taxon>
        <taxon>Acetobacteraceae</taxon>
        <taxon>Gluconobacter</taxon>
    </lineage>
</organism>
<accession>A0A149QXZ3</accession>
<sequence length="169" mass="17700">MKISGFTLASVLLTAVPGFSGGAAMADDIHMAQTRFGLADGSANVLKVNGHLSTPEIDGNSGMFVEKITETADADYLLLTDVGGSACPALYSIVKVTGTTATPMAWFGNCEDEPKRTIVPGKNVMLAFPAYRPLRSKGTSAETYVYDISTGVLKKDGKVVPTACKGKCE</sequence>
<dbReference type="AlphaFoldDB" id="A0A149QXZ3"/>
<proteinExistence type="predicted"/>
<dbReference type="PATRIC" id="fig|442.7.peg.3188"/>
<dbReference type="RefSeq" id="WP_062494395.1">
    <property type="nucleotide sequence ID" value="NZ_LHZB01000101.1"/>
</dbReference>
<dbReference type="Proteomes" id="UP000075573">
    <property type="component" value="Unassembled WGS sequence"/>
</dbReference>
<feature type="signal peptide" evidence="1">
    <location>
        <begin position="1"/>
        <end position="26"/>
    </location>
</feature>
<name>A0A149QXZ3_9PROT</name>
<feature type="chain" id="PRO_5007553027" description="Lipoprotein" evidence="1">
    <location>
        <begin position="27"/>
        <end position="169"/>
    </location>
</feature>
<keyword evidence="1" id="KW-0732">Signal</keyword>
<evidence type="ECO:0000256" key="1">
    <source>
        <dbReference type="SAM" id="SignalP"/>
    </source>
</evidence>
<evidence type="ECO:0008006" key="4">
    <source>
        <dbReference type="Google" id="ProtNLM"/>
    </source>
</evidence>
<dbReference type="EMBL" id="LHZB01000101">
    <property type="protein sequence ID" value="KXV02182.1"/>
    <property type="molecule type" value="Genomic_DNA"/>
</dbReference>
<reference evidence="2 3" key="1">
    <citation type="submission" date="2015-06" db="EMBL/GenBank/DDBJ databases">
        <title>Improved classification and identification of acetic acid bacteria using matrix-assisted laser desorption/ionization time-of-flight mass spectrometry; Gluconobacter nephelii and Gluconobacter uchimurae are later heterotypic synonyms of Gluconobacter japonicus and Gluconobacter oxydans, respectively.</title>
        <authorList>
            <person name="Li L."/>
            <person name="Cleenwerck I."/>
            <person name="De Vuyst L."/>
            <person name="Vandamme P."/>
        </authorList>
    </citation>
    <scope>NUCLEOTIDE SEQUENCE [LARGE SCALE GENOMIC DNA]</scope>
    <source>
        <strain evidence="2 3">LMG 1764</strain>
    </source>
</reference>
<evidence type="ECO:0000313" key="2">
    <source>
        <dbReference type="EMBL" id="KXV02182.1"/>
    </source>
</evidence>